<evidence type="ECO:0000256" key="1">
    <source>
        <dbReference type="ARBA" id="ARBA00004638"/>
    </source>
</evidence>
<comment type="subcellular location">
    <subcellularLocation>
        <location evidence="1">Cytoplasmic vesicle</location>
        <location evidence="1">Secretory vesicle membrane</location>
        <topology evidence="1">Multi-pass membrane protein</topology>
    </subcellularLocation>
</comment>
<feature type="transmembrane region" description="Helical" evidence="13">
    <location>
        <begin position="328"/>
        <end position="349"/>
    </location>
</feature>
<feature type="transmembrane region" description="Helical" evidence="13">
    <location>
        <begin position="292"/>
        <end position="316"/>
    </location>
</feature>
<feature type="transmembrane region" description="Helical" evidence="13">
    <location>
        <begin position="142"/>
        <end position="160"/>
    </location>
</feature>
<dbReference type="NCBIfam" id="TIGR01297">
    <property type="entry name" value="CDF"/>
    <property type="match status" value="1"/>
</dbReference>
<evidence type="ECO:0000256" key="8">
    <source>
        <dbReference type="ARBA" id="ARBA00022989"/>
    </source>
</evidence>
<evidence type="ECO:0000256" key="12">
    <source>
        <dbReference type="ARBA" id="ARBA00048349"/>
    </source>
</evidence>
<comment type="similarity">
    <text evidence="2">Belongs to the cation diffusion facilitator (CDF) transporter (TC 2.A.4) family. SLC30A subfamily.</text>
</comment>
<dbReference type="SUPFAM" id="SSF161111">
    <property type="entry name" value="Cation efflux protein transmembrane domain-like"/>
    <property type="match status" value="1"/>
</dbReference>
<evidence type="ECO:0000259" key="15">
    <source>
        <dbReference type="Pfam" id="PF16916"/>
    </source>
</evidence>
<comment type="catalytic activity">
    <reaction evidence="12">
        <text>Zn(2+)(in) + 2 H(+)(out) = Zn(2+)(out) + 2 H(+)(in)</text>
        <dbReference type="Rhea" id="RHEA:72627"/>
        <dbReference type="ChEBI" id="CHEBI:15378"/>
        <dbReference type="ChEBI" id="CHEBI:29105"/>
    </reaction>
</comment>
<dbReference type="GO" id="GO:0030658">
    <property type="term" value="C:transport vesicle membrane"/>
    <property type="evidence" value="ECO:0007669"/>
    <property type="project" value="UniProtKB-SubCell"/>
</dbReference>
<evidence type="ECO:0000256" key="13">
    <source>
        <dbReference type="SAM" id="Phobius"/>
    </source>
</evidence>
<name>A0A7R9HX47_9NEOP</name>
<feature type="transmembrane region" description="Helical" evidence="13">
    <location>
        <begin position="203"/>
        <end position="222"/>
    </location>
</feature>
<dbReference type="AlphaFoldDB" id="A0A7R9HX47"/>
<keyword evidence="6" id="KW-0862">Zinc</keyword>
<evidence type="ECO:0000256" key="10">
    <source>
        <dbReference type="ARBA" id="ARBA00023136"/>
    </source>
</evidence>
<evidence type="ECO:0000313" key="16">
    <source>
        <dbReference type="EMBL" id="CAD7439269.1"/>
    </source>
</evidence>
<evidence type="ECO:0000256" key="3">
    <source>
        <dbReference type="ARBA" id="ARBA00022448"/>
    </source>
</evidence>
<evidence type="ECO:0000256" key="4">
    <source>
        <dbReference type="ARBA" id="ARBA00022692"/>
    </source>
</evidence>
<organism evidence="16">
    <name type="scientific">Timema bartmani</name>
    <dbReference type="NCBI Taxonomy" id="61472"/>
    <lineage>
        <taxon>Eukaryota</taxon>
        <taxon>Metazoa</taxon>
        <taxon>Ecdysozoa</taxon>
        <taxon>Arthropoda</taxon>
        <taxon>Hexapoda</taxon>
        <taxon>Insecta</taxon>
        <taxon>Pterygota</taxon>
        <taxon>Neoptera</taxon>
        <taxon>Polyneoptera</taxon>
        <taxon>Phasmatodea</taxon>
        <taxon>Timematodea</taxon>
        <taxon>Timematoidea</taxon>
        <taxon>Timematidae</taxon>
        <taxon>Timema</taxon>
    </lineage>
</organism>
<dbReference type="Gene3D" id="1.20.1510.10">
    <property type="entry name" value="Cation efflux protein transmembrane domain"/>
    <property type="match status" value="1"/>
</dbReference>
<dbReference type="EMBL" id="OD564636">
    <property type="protein sequence ID" value="CAD7439269.1"/>
    <property type="molecule type" value="Genomic_DNA"/>
</dbReference>
<sequence>MAKYFDDPGLVNMYDENNLLADDNSRQLLINSDDTATFSVRCRPLSNTSHILALDPGLQTHDWEERMVSHESNGHGPGPLPSYSPAQSFFFHQQSISPSDGADTPLLGYSNEGDHPEAGCDDTDHCHTLVSKAHNDGVLKQLLVIAEIIGGYFAGSIAVMTDGAHLFADLIGFLVSLFAIWVGQRQPTKKFSFGFHRAEVLGALGSVAIIWVMVGIFIYMASLRVMQQDFTIDANTMIILSSVGVIVNIFMGVVLHGTCGCLRSALHGHSYGNSHGHSHEATSITNINVRAALIHVIGDFIQSVGVLVAALVIKFYPEAKLVDPICTFAFSGMVLVTTIPILGETFNILMEGFPPKLDYTNVLTKLHGLDGVSNVHSLRVWSLTATRYALAVHLAISHSTDPDRILVQAQRLLRKKLDIHDSTIQIERYHPETMRNCTSCQSLKD</sequence>
<dbReference type="GO" id="GO:0046872">
    <property type="term" value="F:metal ion binding"/>
    <property type="evidence" value="ECO:0007669"/>
    <property type="project" value="UniProtKB-KW"/>
</dbReference>
<dbReference type="InterPro" id="IPR027469">
    <property type="entry name" value="Cation_efflux_TMD_sf"/>
</dbReference>
<dbReference type="InterPro" id="IPR050681">
    <property type="entry name" value="CDF/SLC30A"/>
</dbReference>
<feature type="domain" description="Cation efflux protein transmembrane" evidence="14">
    <location>
        <begin position="142"/>
        <end position="350"/>
    </location>
</feature>
<keyword evidence="11" id="KW-0968">Cytoplasmic vesicle</keyword>
<reference evidence="16" key="1">
    <citation type="submission" date="2020-11" db="EMBL/GenBank/DDBJ databases">
        <authorList>
            <person name="Tran Van P."/>
        </authorList>
    </citation>
    <scope>NUCLEOTIDE SEQUENCE</scope>
</reference>
<feature type="transmembrane region" description="Helical" evidence="13">
    <location>
        <begin position="166"/>
        <end position="183"/>
    </location>
</feature>
<dbReference type="FunFam" id="1.20.1510.10:FF:000002">
    <property type="entry name" value="zinc transporter 3 isoform X1"/>
    <property type="match status" value="1"/>
</dbReference>
<keyword evidence="9" id="KW-0406">Ion transport</keyword>
<dbReference type="InterPro" id="IPR058533">
    <property type="entry name" value="Cation_efflux_TM"/>
</dbReference>
<keyword evidence="10 13" id="KW-0472">Membrane</keyword>
<protein>
    <recommendedName>
        <fullName evidence="17">Zinc transporter 2</fullName>
    </recommendedName>
</protein>
<keyword evidence="5" id="KW-0479">Metal-binding</keyword>
<keyword evidence="8 13" id="KW-1133">Transmembrane helix</keyword>
<feature type="domain" description="Cation efflux protein cytoplasmic" evidence="15">
    <location>
        <begin position="354"/>
        <end position="429"/>
    </location>
</feature>
<dbReference type="InterPro" id="IPR027470">
    <property type="entry name" value="Cation_efflux_CTD"/>
</dbReference>
<evidence type="ECO:0000256" key="2">
    <source>
        <dbReference type="ARBA" id="ARBA00008873"/>
    </source>
</evidence>
<gene>
    <name evidence="16" type="ORF">TBIB3V08_LOCUS1840</name>
</gene>
<dbReference type="Pfam" id="PF16916">
    <property type="entry name" value="ZT_dimer"/>
    <property type="match status" value="1"/>
</dbReference>
<evidence type="ECO:0008006" key="17">
    <source>
        <dbReference type="Google" id="ProtNLM"/>
    </source>
</evidence>
<dbReference type="SUPFAM" id="SSF160240">
    <property type="entry name" value="Cation efflux protein cytoplasmic domain-like"/>
    <property type="match status" value="1"/>
</dbReference>
<dbReference type="InterPro" id="IPR002524">
    <property type="entry name" value="Cation_efflux"/>
</dbReference>
<dbReference type="InterPro" id="IPR036837">
    <property type="entry name" value="Cation_efflux_CTD_sf"/>
</dbReference>
<evidence type="ECO:0000256" key="5">
    <source>
        <dbReference type="ARBA" id="ARBA00022723"/>
    </source>
</evidence>
<proteinExistence type="inferred from homology"/>
<evidence type="ECO:0000259" key="14">
    <source>
        <dbReference type="Pfam" id="PF01545"/>
    </source>
</evidence>
<dbReference type="PANTHER" id="PTHR11562">
    <property type="entry name" value="CATION EFFLUX PROTEIN/ ZINC TRANSPORTER"/>
    <property type="match status" value="1"/>
</dbReference>
<evidence type="ECO:0000256" key="6">
    <source>
        <dbReference type="ARBA" id="ARBA00022833"/>
    </source>
</evidence>
<dbReference type="GO" id="GO:0010043">
    <property type="term" value="P:response to zinc ion"/>
    <property type="evidence" value="ECO:0007669"/>
    <property type="project" value="TreeGrafter"/>
</dbReference>
<feature type="transmembrane region" description="Helical" evidence="13">
    <location>
        <begin position="234"/>
        <end position="255"/>
    </location>
</feature>
<keyword evidence="7" id="KW-0864">Zinc transport</keyword>
<evidence type="ECO:0000256" key="11">
    <source>
        <dbReference type="ARBA" id="ARBA00023329"/>
    </source>
</evidence>
<dbReference type="GO" id="GO:0005886">
    <property type="term" value="C:plasma membrane"/>
    <property type="evidence" value="ECO:0007669"/>
    <property type="project" value="TreeGrafter"/>
</dbReference>
<evidence type="ECO:0000256" key="9">
    <source>
        <dbReference type="ARBA" id="ARBA00023065"/>
    </source>
</evidence>
<dbReference type="PANTHER" id="PTHR11562:SF84">
    <property type="entry name" value="LD05335P"/>
    <property type="match status" value="1"/>
</dbReference>
<keyword evidence="4 13" id="KW-0812">Transmembrane</keyword>
<dbReference type="GO" id="GO:0005385">
    <property type="term" value="F:zinc ion transmembrane transporter activity"/>
    <property type="evidence" value="ECO:0007669"/>
    <property type="project" value="TreeGrafter"/>
</dbReference>
<accession>A0A7R9HX47</accession>
<keyword evidence="3" id="KW-0813">Transport</keyword>
<evidence type="ECO:0000256" key="7">
    <source>
        <dbReference type="ARBA" id="ARBA00022906"/>
    </source>
</evidence>
<dbReference type="Pfam" id="PF01545">
    <property type="entry name" value="Cation_efflux"/>
    <property type="match status" value="1"/>
</dbReference>